<feature type="region of interest" description="Disordered" evidence="1">
    <location>
        <begin position="224"/>
        <end position="260"/>
    </location>
</feature>
<dbReference type="EMBL" id="HBEQ01001179">
    <property type="protein sequence ID" value="CAD8513502.1"/>
    <property type="molecule type" value="Transcribed_RNA"/>
</dbReference>
<evidence type="ECO:0000256" key="1">
    <source>
        <dbReference type="SAM" id="MobiDB-lite"/>
    </source>
</evidence>
<feature type="region of interest" description="Disordered" evidence="1">
    <location>
        <begin position="411"/>
        <end position="436"/>
    </location>
</feature>
<name>A0A6U0MQD7_MICPS</name>
<organism evidence="3">
    <name type="scientific">Micromonas pusilla</name>
    <name type="common">Picoplanktonic green alga</name>
    <name type="synonym">Chromulina pusilla</name>
    <dbReference type="NCBI Taxonomy" id="38833"/>
    <lineage>
        <taxon>Eukaryota</taxon>
        <taxon>Viridiplantae</taxon>
        <taxon>Chlorophyta</taxon>
        <taxon>Mamiellophyceae</taxon>
        <taxon>Mamiellales</taxon>
        <taxon>Mamiellaceae</taxon>
        <taxon>Micromonas</taxon>
    </lineage>
</organism>
<dbReference type="EMBL" id="HBEQ01001178">
    <property type="protein sequence ID" value="CAD8513501.1"/>
    <property type="molecule type" value="Transcribed_RNA"/>
</dbReference>
<gene>
    <name evidence="2" type="ORF">MCOM1403_LOCUS926</name>
    <name evidence="3" type="ORF">MCOM1403_LOCUS927</name>
</gene>
<feature type="region of interest" description="Disordered" evidence="1">
    <location>
        <begin position="854"/>
        <end position="874"/>
    </location>
</feature>
<evidence type="ECO:0000313" key="2">
    <source>
        <dbReference type="EMBL" id="CAD8513501.1"/>
    </source>
</evidence>
<dbReference type="AlphaFoldDB" id="A0A6U0MQD7"/>
<sequence length="964" mass="98434">MGTSLSAGADLAPLGLPLFEADKVFAVQAAREAGGAKKSASRVRSLGACQPQRVCDPMDGLAPGNFLQGIFGVGAGDGDEDGDRAGASSSPSIPPGSDDREHAPEHATREFVAATCSNAFDARRRPGAARPTRVFHAAAHSSEGFTRHHLLLRAEYTDGGGGGKGLETPKPPVLRALPWYEGEGGRIVAMAFGPAPMDDGLLCGTADGGVYVIPCDAVLAGDAAREDSEEEKESDEEAEVGNVKKGKKAGKTKTKKGRPEPMIQVLNAGGSAVVSVAWLRASDAAGPPTAVVITAAGEVKFWAAPSFSSLPSAKVGCARAESAELVDAGARGATFLLIAGYEAVAENTSRADRVYWTLRVDPARVLGGDVREPEPVSGRFGVDAGGDVEGLGVSSAGGGRERWRAAAAAAAAPPGERAPMLQVHPGANGGDDESGSLVSCLRRRTGGGRLGRLELFDPAIDERVPTAVHLVPRGTVSVRVTARFVFALNGVVGRRARLTVIARRVSGDANRGNETTTTTATPAPGVALQEIVLSSNCGFPRGLMPEAPGLGPDDAANLEGCAVWMSGAVLECRQSLPSVGAVFRGLAGASAPGAETEAFARAVENARGKDGAGRMRRAIRARAAGAGLERWITGGTPSDDDDAVAKSSVADGDVKIAALSAALGLDPAPLYADAAREAIRAGDVAKARELLSRARGDDGSRDDDDDSRVAAARARFVAMCLREWRAADALDQLAEDASGPGDGVGVGVADRDWLGLCCGAHLRLSAWAASAAAAALSAAGELADSVNLPPLPPGAMPPPIAAKAAEDAATACLASEGVASEGAARVVAASRAAGVAAGAAGAVTDFLDALARGGGGGGGARGCSGPKRAPDVGRIVRGRASQAARGERGLERCAGWRRERQRERQQQRRRGRLGVGREGSTAAVARRAGPPGPPTRVAPRRAHRREATRRLDGARLPRLAHPGG</sequence>
<protein>
    <submittedName>
        <fullName evidence="3">Uncharacterized protein</fullName>
    </submittedName>
</protein>
<feature type="compositionally biased region" description="Acidic residues" evidence="1">
    <location>
        <begin position="227"/>
        <end position="239"/>
    </location>
</feature>
<feature type="region of interest" description="Disordered" evidence="1">
    <location>
        <begin position="898"/>
        <end position="964"/>
    </location>
</feature>
<evidence type="ECO:0000313" key="3">
    <source>
        <dbReference type="EMBL" id="CAD8513502.1"/>
    </source>
</evidence>
<feature type="compositionally biased region" description="Basic residues" evidence="1">
    <location>
        <begin position="244"/>
        <end position="256"/>
    </location>
</feature>
<feature type="compositionally biased region" description="Basic residues" evidence="1">
    <location>
        <begin position="938"/>
        <end position="947"/>
    </location>
</feature>
<feature type="region of interest" description="Disordered" evidence="1">
    <location>
        <begin position="72"/>
        <end position="105"/>
    </location>
</feature>
<proteinExistence type="predicted"/>
<accession>A0A6U0MQD7</accession>
<feature type="compositionally biased region" description="Low complexity" evidence="1">
    <location>
        <begin position="918"/>
        <end position="929"/>
    </location>
</feature>
<reference evidence="3" key="1">
    <citation type="submission" date="2021-01" db="EMBL/GenBank/DDBJ databases">
        <authorList>
            <person name="Corre E."/>
            <person name="Pelletier E."/>
            <person name="Niang G."/>
            <person name="Scheremetjew M."/>
            <person name="Finn R."/>
            <person name="Kale V."/>
            <person name="Holt S."/>
            <person name="Cochrane G."/>
            <person name="Meng A."/>
            <person name="Brown T."/>
            <person name="Cohen L."/>
        </authorList>
    </citation>
    <scope>NUCLEOTIDE SEQUENCE</scope>
    <source>
        <strain evidence="3">CCMP1723</strain>
    </source>
</reference>